<dbReference type="InterPro" id="IPR029045">
    <property type="entry name" value="ClpP/crotonase-like_dom_sf"/>
</dbReference>
<proteinExistence type="predicted"/>
<keyword evidence="3" id="KW-0378">Hydrolase</keyword>
<dbReference type="GO" id="GO:0003860">
    <property type="term" value="F:3-hydroxyisobutyryl-CoA hydrolase activity"/>
    <property type="evidence" value="ECO:0007669"/>
    <property type="project" value="UniProtKB-EC"/>
</dbReference>
<evidence type="ECO:0000313" key="6">
    <source>
        <dbReference type="Proteomes" id="UP000006078"/>
    </source>
</evidence>
<dbReference type="eggNOG" id="COG1024">
    <property type="taxonomic scope" value="Bacteria"/>
</dbReference>
<sequence length="368" mass="38929">MTWGMSTDEPVRARLRRTDAATTGELLLDRPKALNSINPEMSSIIAAKLEEWRGEVDQVVIASSSPRAFCAGGDVRRAREFVLAGDEPSAEAFFAEEYGVMITLESYPVPVVALADGVVMGGGFGLAAHSGSLVVTENTVAAMPETPIGFNTDVGMSYTLQRLDIDADEATRRALGRFLGLTGFRLNAAELLWSGLASHAAPAERLAGLKDEIAERGAEAALRDSAVPRDAAGEAPVGLGENRLAPALESIGEVFSPDTWAEIDARIEQLPSEAGPGRLGRDEVRGLLSEAAPSSLVATAELFAHTAHSASLSDAIAAEDRLAKHMRGQPDFAEGVRAVLVDKDHDASFQHASTAEVDPESYRRALAG</sequence>
<dbReference type="InterPro" id="IPR032259">
    <property type="entry name" value="HIBYL-CoA-H"/>
</dbReference>
<accession>K0Z5G9</accession>
<dbReference type="STRING" id="29321.AAV33_08270"/>
<dbReference type="PANTHER" id="PTHR43176:SF3">
    <property type="entry name" value="3-HYDROXYISOBUTYRYL-COA HYDROLASE, MITOCHONDRIAL"/>
    <property type="match status" value="1"/>
</dbReference>
<dbReference type="Proteomes" id="UP000006078">
    <property type="component" value="Unassembled WGS sequence"/>
</dbReference>
<dbReference type="InterPro" id="IPR045004">
    <property type="entry name" value="ECH_dom"/>
</dbReference>
<dbReference type="AlphaFoldDB" id="K0Z5G9"/>
<comment type="catalytic activity">
    <reaction evidence="1">
        <text>3-hydroxy-2-methylpropanoyl-CoA + H2O = 3-hydroxy-2-methylpropanoate + CoA + H(+)</text>
        <dbReference type="Rhea" id="RHEA:20888"/>
        <dbReference type="ChEBI" id="CHEBI:11805"/>
        <dbReference type="ChEBI" id="CHEBI:15377"/>
        <dbReference type="ChEBI" id="CHEBI:15378"/>
        <dbReference type="ChEBI" id="CHEBI:57287"/>
        <dbReference type="ChEBI" id="CHEBI:57340"/>
        <dbReference type="EC" id="3.1.2.4"/>
    </reaction>
</comment>
<evidence type="ECO:0000313" key="5">
    <source>
        <dbReference type="EMBL" id="EJZ82670.1"/>
    </source>
</evidence>
<evidence type="ECO:0000259" key="4">
    <source>
        <dbReference type="Pfam" id="PF16113"/>
    </source>
</evidence>
<dbReference type="EMBL" id="AHAE01000022">
    <property type="protein sequence ID" value="EJZ82670.1"/>
    <property type="molecule type" value="Genomic_DNA"/>
</dbReference>
<comment type="caution">
    <text evidence="5">The sequence shown here is derived from an EMBL/GenBank/DDBJ whole genome shotgun (WGS) entry which is preliminary data.</text>
</comment>
<dbReference type="SUPFAM" id="SSF52096">
    <property type="entry name" value="ClpP/crotonase"/>
    <property type="match status" value="1"/>
</dbReference>
<reference evidence="5 6" key="1">
    <citation type="submission" date="2012-08" db="EMBL/GenBank/DDBJ databases">
        <title>The Genome Sequence of Turicella otitidis ATCC 51513.</title>
        <authorList>
            <consortium name="The Broad Institute Genome Sequencing Platform"/>
            <person name="Earl A."/>
            <person name="Ward D."/>
            <person name="Feldgarden M."/>
            <person name="Gevers D."/>
            <person name="Huys G."/>
            <person name="Walker B."/>
            <person name="Young S.K."/>
            <person name="Zeng Q."/>
            <person name="Gargeya S."/>
            <person name="Fitzgerald M."/>
            <person name="Haas B."/>
            <person name="Abouelleil A."/>
            <person name="Alvarado L."/>
            <person name="Arachchi H.M."/>
            <person name="Berlin A.M."/>
            <person name="Chapman S.B."/>
            <person name="Goldberg J."/>
            <person name="Griggs A."/>
            <person name="Gujja S."/>
            <person name="Hansen M."/>
            <person name="Howarth C."/>
            <person name="Imamovic A."/>
            <person name="Larimer J."/>
            <person name="McCowen C."/>
            <person name="Montmayeur A."/>
            <person name="Murphy C."/>
            <person name="Neiman D."/>
            <person name="Pearson M."/>
            <person name="Priest M."/>
            <person name="Roberts A."/>
            <person name="Saif S."/>
            <person name="Shea T."/>
            <person name="Sisk P."/>
            <person name="Sykes S."/>
            <person name="Wortman J."/>
            <person name="Nusbaum C."/>
            <person name="Birren B."/>
        </authorList>
    </citation>
    <scope>NUCLEOTIDE SEQUENCE [LARGE SCALE GENOMIC DNA]</scope>
    <source>
        <strain evidence="5 6">ATCC 51513</strain>
    </source>
</reference>
<dbReference type="CDD" id="cd06558">
    <property type="entry name" value="crotonase-like"/>
    <property type="match status" value="1"/>
</dbReference>
<feature type="domain" description="Enoyl-CoA hydratase/isomerase" evidence="4">
    <location>
        <begin position="24"/>
        <end position="363"/>
    </location>
</feature>
<keyword evidence="6" id="KW-1185">Reference proteome</keyword>
<evidence type="ECO:0000256" key="3">
    <source>
        <dbReference type="ARBA" id="ARBA00022801"/>
    </source>
</evidence>
<name>K0Z5G9_9CORY</name>
<evidence type="ECO:0000256" key="1">
    <source>
        <dbReference type="ARBA" id="ARBA00001709"/>
    </source>
</evidence>
<dbReference type="NCBIfam" id="NF004127">
    <property type="entry name" value="PRK05617.1"/>
    <property type="match status" value="1"/>
</dbReference>
<dbReference type="Gene3D" id="3.90.226.10">
    <property type="entry name" value="2-enoyl-CoA Hydratase, Chain A, domain 1"/>
    <property type="match status" value="1"/>
</dbReference>
<dbReference type="GO" id="GO:0006574">
    <property type="term" value="P:L-valine catabolic process"/>
    <property type="evidence" value="ECO:0007669"/>
    <property type="project" value="TreeGrafter"/>
</dbReference>
<gene>
    <name evidence="5" type="ORF">HMPREF9719_00401</name>
</gene>
<dbReference type="HOGENOM" id="CLU_009834_22_1_11"/>
<dbReference type="EC" id="3.1.2.4" evidence="2"/>
<organism evidence="5 6">
    <name type="scientific">Corynebacterium otitidis ATCC 51513</name>
    <dbReference type="NCBI Taxonomy" id="883169"/>
    <lineage>
        <taxon>Bacteria</taxon>
        <taxon>Bacillati</taxon>
        <taxon>Actinomycetota</taxon>
        <taxon>Actinomycetes</taxon>
        <taxon>Mycobacteriales</taxon>
        <taxon>Corynebacteriaceae</taxon>
        <taxon>Corynebacterium</taxon>
    </lineage>
</organism>
<protein>
    <recommendedName>
        <fullName evidence="2">3-hydroxyisobutyryl-CoA hydrolase</fullName>
        <ecNumber evidence="2">3.1.2.4</ecNumber>
    </recommendedName>
</protein>
<dbReference type="PANTHER" id="PTHR43176">
    <property type="entry name" value="3-HYDROXYISOBUTYRYL-COA HYDROLASE-RELATED"/>
    <property type="match status" value="1"/>
</dbReference>
<evidence type="ECO:0000256" key="2">
    <source>
        <dbReference type="ARBA" id="ARBA00011915"/>
    </source>
</evidence>
<dbReference type="Pfam" id="PF16113">
    <property type="entry name" value="ECH_2"/>
    <property type="match status" value="1"/>
</dbReference>